<dbReference type="PANTHER" id="PTHR11063">
    <property type="entry name" value="GLUTAMATE SEMIALDEHYDE DEHYDROGENASE"/>
    <property type="match status" value="1"/>
</dbReference>
<feature type="domain" description="Aldehyde dehydrogenase" evidence="2">
    <location>
        <begin position="116"/>
        <end position="400"/>
    </location>
</feature>
<dbReference type="PATRIC" id="fig|226910.6.peg.5488"/>
<dbReference type="SUPFAM" id="SSF53720">
    <property type="entry name" value="ALDH-like"/>
    <property type="match status" value="1"/>
</dbReference>
<proteinExistence type="predicted"/>
<evidence type="ECO:0000313" key="3">
    <source>
        <dbReference type="EMBL" id="KIH80775.1"/>
    </source>
</evidence>
<keyword evidence="4" id="KW-1185">Reference proteome</keyword>
<comment type="caution">
    <text evidence="3">The sequence shown here is derived from an EMBL/GenBank/DDBJ whole genome shotgun (WGS) entry which is preliminary data.</text>
</comment>
<protein>
    <submittedName>
        <fullName evidence="3">Gamma-glutamyl phosphate reductase</fullName>
    </submittedName>
</protein>
<organism evidence="3 4">
    <name type="scientific">Pseudomonas batumici</name>
    <dbReference type="NCBI Taxonomy" id="226910"/>
    <lineage>
        <taxon>Bacteria</taxon>
        <taxon>Pseudomonadati</taxon>
        <taxon>Pseudomonadota</taxon>
        <taxon>Gammaproteobacteria</taxon>
        <taxon>Pseudomonadales</taxon>
        <taxon>Pseudomonadaceae</taxon>
        <taxon>Pseudomonas</taxon>
    </lineage>
</organism>
<dbReference type="InterPro" id="IPR016162">
    <property type="entry name" value="Ald_DH_N"/>
</dbReference>
<dbReference type="AlphaFoldDB" id="A0A0C2I1G0"/>
<dbReference type="Pfam" id="PF00171">
    <property type="entry name" value="Aldedh"/>
    <property type="match status" value="1"/>
</dbReference>
<evidence type="ECO:0000259" key="2">
    <source>
        <dbReference type="Pfam" id="PF00171"/>
    </source>
</evidence>
<dbReference type="Proteomes" id="UP000031535">
    <property type="component" value="Unassembled WGS sequence"/>
</dbReference>
<dbReference type="InterPro" id="IPR015590">
    <property type="entry name" value="Aldehyde_DH_dom"/>
</dbReference>
<reference evidence="3 4" key="1">
    <citation type="submission" date="2015-01" db="EMBL/GenBank/DDBJ databases">
        <title>Complete genome of Pseudomonas batumici UCM B-321 producer of the batumin antibiotic with strong antistaphilococcal and potential anticancer activity.</title>
        <authorList>
            <person name="Klochko V.V."/>
            <person name="Zelena L.B."/>
            <person name="Elena K.A."/>
            <person name="Reva O.N."/>
        </authorList>
    </citation>
    <scope>NUCLEOTIDE SEQUENCE [LARGE SCALE GENOMIC DNA]</scope>
    <source>
        <strain evidence="3 4">UCM B-321</strain>
    </source>
</reference>
<dbReference type="Gene3D" id="3.40.605.10">
    <property type="entry name" value="Aldehyde Dehydrogenase, Chain A, domain 1"/>
    <property type="match status" value="1"/>
</dbReference>
<sequence>MLPRPCKSWLASDEAGKPCIDLADAIAGKPVPASGIQRRAKETPLAGEPTAFFLYILPSTPQTSFPIMTSTLDRLIAGTPILYAGNRVSPVPPELAERFQPGDHLLVDQASGELLLIPRAEQQIATQAIDTAQDAFTALALVSDEAISQFFDLFAQHLEAPASWALIEAANQADIAQAKARGRSTTRLLASEAMRRDMIAGLRAWRDAPLIRGRVRESVEHQGWKVEQVVAPLGVVAFVFEGRPNVFADAAGVLRTGNTAVLRIGSDALGTAQAIVRHALDPALREAGLPAGAVSLVESSDRAAGWAMFADRRLSLAVARGSGHAVQQLGGIAQQAGTVVSLHGTGGAWLVAHQDADAGRFAEVVRNSLDRKVCNTLNVCVIHRQRAAELVPLFLEALKAAGEARGQNCKLHIVSGDESVLPAEWLQARVQVQRAEGYQEEAQTESLPEDQLGCEWEWEETPEVSLKIVDDLDQAITLFNRYSPQFTVSLISADRGAHDYFYNSINAPFVGDGFTRWVDGQYALNKPELGLSNWENGRLFARGAILAGDGVFTLRSRMSQIDTSLRR</sequence>
<evidence type="ECO:0000313" key="4">
    <source>
        <dbReference type="Proteomes" id="UP000031535"/>
    </source>
</evidence>
<gene>
    <name evidence="3" type="ORF">UCMB321_5500</name>
</gene>
<dbReference type="EMBL" id="JXDG01000070">
    <property type="protein sequence ID" value="KIH80775.1"/>
    <property type="molecule type" value="Genomic_DNA"/>
</dbReference>
<dbReference type="GO" id="GO:0004350">
    <property type="term" value="F:glutamate-5-semialdehyde dehydrogenase activity"/>
    <property type="evidence" value="ECO:0007669"/>
    <property type="project" value="TreeGrafter"/>
</dbReference>
<dbReference type="InterPro" id="IPR016161">
    <property type="entry name" value="Ald_DH/histidinol_DH"/>
</dbReference>
<dbReference type="Gene3D" id="3.40.309.10">
    <property type="entry name" value="Aldehyde Dehydrogenase, Chain A, domain 2"/>
    <property type="match status" value="1"/>
</dbReference>
<keyword evidence="1" id="KW-0560">Oxidoreductase</keyword>
<accession>A0A0C2I1G0</accession>
<evidence type="ECO:0000256" key="1">
    <source>
        <dbReference type="ARBA" id="ARBA00023002"/>
    </source>
</evidence>
<dbReference type="InterPro" id="IPR016163">
    <property type="entry name" value="Ald_DH_C"/>
</dbReference>
<dbReference type="PANTHER" id="PTHR11063:SF8">
    <property type="entry name" value="DELTA-1-PYRROLINE-5-CARBOXYLATE SYNTHASE"/>
    <property type="match status" value="1"/>
</dbReference>
<dbReference type="STRING" id="226910.UCMB321_5500"/>
<name>A0A0C2I1G0_9PSED</name>